<evidence type="ECO:0000259" key="1">
    <source>
        <dbReference type="Pfam" id="PF00534"/>
    </source>
</evidence>
<accession>A0A537K741</accession>
<sequence length="417" mass="45535">MGGEGRRSQGPPPPSVWEAALFSTDAGAGMKILLVTNDFRPMTGGEATWYEAVCGSVPLDCIEVLAPRMRGDNDFDRRQPYQIIRRRVPTQPHPLARLAQMALLFMHAARHVRRDHIDAIHIGHLYLGPIGLALKYLRRIPYTLYLHGGEMAPYLKFRGVRAVVRMVVRHAQIVVFNSAYTRRHYEAMGIFHSHTEILTMTVDARRFRPGLDGSPVRASYGLNGARVILTVGRLIERKGHDTVIRALDRIRQSGGPVKYLIVGEGPDEARLRRLARDLGCESDVIFAGNVREEALPSFYAACDVFVMPNRSLAGRDGVEGFGIVFLEAGACGKPVIGGRSGGVADAVLNGVTGYLVDPLDVGEVSGTITRLLTDRAEAVRMGKQGRLRVVGLGSAWKATLARVWEGTNGGGIVLAAK</sequence>
<gene>
    <name evidence="3" type="ORF">E6H00_03725</name>
</gene>
<dbReference type="PANTHER" id="PTHR45947:SF3">
    <property type="entry name" value="SULFOQUINOVOSYL TRANSFERASE SQD2"/>
    <property type="match status" value="1"/>
</dbReference>
<dbReference type="Gene3D" id="3.40.50.2000">
    <property type="entry name" value="Glycogen Phosphorylase B"/>
    <property type="match status" value="2"/>
</dbReference>
<dbReference type="InterPro" id="IPR050194">
    <property type="entry name" value="Glycosyltransferase_grp1"/>
</dbReference>
<dbReference type="CDD" id="cd03801">
    <property type="entry name" value="GT4_PimA-like"/>
    <property type="match status" value="1"/>
</dbReference>
<dbReference type="GO" id="GO:0016758">
    <property type="term" value="F:hexosyltransferase activity"/>
    <property type="evidence" value="ECO:0007669"/>
    <property type="project" value="TreeGrafter"/>
</dbReference>
<reference evidence="3 4" key="1">
    <citation type="journal article" date="2019" name="Nat. Microbiol.">
        <title>Mediterranean grassland soil C-N compound turnover is dependent on rainfall and depth, and is mediated by genomically divergent microorganisms.</title>
        <authorList>
            <person name="Diamond S."/>
            <person name="Andeer P.F."/>
            <person name="Li Z."/>
            <person name="Crits-Christoph A."/>
            <person name="Burstein D."/>
            <person name="Anantharaman K."/>
            <person name="Lane K.R."/>
            <person name="Thomas B.C."/>
            <person name="Pan C."/>
            <person name="Northen T.R."/>
            <person name="Banfield J.F."/>
        </authorList>
    </citation>
    <scope>NUCLEOTIDE SEQUENCE [LARGE SCALE GENOMIC DNA]</scope>
    <source>
        <strain evidence="3">NP_3</strain>
    </source>
</reference>
<dbReference type="InterPro" id="IPR028098">
    <property type="entry name" value="Glyco_trans_4-like_N"/>
</dbReference>
<dbReference type="AlphaFoldDB" id="A0A537K741"/>
<evidence type="ECO:0000313" key="4">
    <source>
        <dbReference type="Proteomes" id="UP000318509"/>
    </source>
</evidence>
<dbReference type="Proteomes" id="UP000318509">
    <property type="component" value="Unassembled WGS sequence"/>
</dbReference>
<feature type="domain" description="Glycosyl transferase family 1" evidence="1">
    <location>
        <begin position="223"/>
        <end position="387"/>
    </location>
</feature>
<protein>
    <submittedName>
        <fullName evidence="3">Glycosyltransferase family 4 protein</fullName>
    </submittedName>
</protein>
<dbReference type="InterPro" id="IPR001296">
    <property type="entry name" value="Glyco_trans_1"/>
</dbReference>
<evidence type="ECO:0000313" key="3">
    <source>
        <dbReference type="EMBL" id="TMI91577.1"/>
    </source>
</evidence>
<evidence type="ECO:0000259" key="2">
    <source>
        <dbReference type="Pfam" id="PF13439"/>
    </source>
</evidence>
<dbReference type="PANTHER" id="PTHR45947">
    <property type="entry name" value="SULFOQUINOVOSYL TRANSFERASE SQD2"/>
    <property type="match status" value="1"/>
</dbReference>
<keyword evidence="3" id="KW-0808">Transferase</keyword>
<name>A0A537K741_9BACT</name>
<dbReference type="EMBL" id="VBAK01000089">
    <property type="protein sequence ID" value="TMI91577.1"/>
    <property type="molecule type" value="Genomic_DNA"/>
</dbReference>
<feature type="domain" description="Glycosyltransferase subfamily 4-like N-terminal" evidence="2">
    <location>
        <begin position="64"/>
        <end position="203"/>
    </location>
</feature>
<organism evidence="3 4">
    <name type="scientific">Candidatus Segetimicrobium genomatis</name>
    <dbReference type="NCBI Taxonomy" id="2569760"/>
    <lineage>
        <taxon>Bacteria</taxon>
        <taxon>Bacillati</taxon>
        <taxon>Candidatus Sysuimicrobiota</taxon>
        <taxon>Candidatus Sysuimicrobiia</taxon>
        <taxon>Candidatus Sysuimicrobiales</taxon>
        <taxon>Candidatus Segetimicrobiaceae</taxon>
        <taxon>Candidatus Segetimicrobium</taxon>
    </lineage>
</organism>
<dbReference type="SUPFAM" id="SSF53756">
    <property type="entry name" value="UDP-Glycosyltransferase/glycogen phosphorylase"/>
    <property type="match status" value="1"/>
</dbReference>
<dbReference type="Pfam" id="PF13439">
    <property type="entry name" value="Glyco_transf_4"/>
    <property type="match status" value="1"/>
</dbReference>
<comment type="caution">
    <text evidence="3">The sequence shown here is derived from an EMBL/GenBank/DDBJ whole genome shotgun (WGS) entry which is preliminary data.</text>
</comment>
<dbReference type="Pfam" id="PF00534">
    <property type="entry name" value="Glycos_transf_1"/>
    <property type="match status" value="1"/>
</dbReference>
<proteinExistence type="predicted"/>